<evidence type="ECO:0000256" key="2">
    <source>
        <dbReference type="ARBA" id="ARBA00008892"/>
    </source>
</evidence>
<gene>
    <name evidence="14" type="primary">ATP8</name>
</gene>
<dbReference type="GO" id="GO:0015078">
    <property type="term" value="F:proton transmembrane transporter activity"/>
    <property type="evidence" value="ECO:0007669"/>
    <property type="project" value="InterPro"/>
</dbReference>
<keyword evidence="4 12" id="KW-0813">Transport</keyword>
<dbReference type="RefSeq" id="YP_009327757.1">
    <property type="nucleotide sequence ID" value="NC_032062.1"/>
</dbReference>
<reference evidence="14" key="1">
    <citation type="journal article" date="2016" name="Mitochondrial DNA Part B Resour">
        <title>The complete mitochondrial genome of the firefly, Asymmetricata circumdata (Motschulsky) (Coleoptera: Lampyridae).</title>
        <authorList>
            <person name="Luan X."/>
            <person name="Fu X.H."/>
        </authorList>
    </citation>
    <scope>NUCLEOTIDE SEQUENCE</scope>
</reference>
<evidence type="ECO:0000256" key="10">
    <source>
        <dbReference type="ARBA" id="ARBA00023128"/>
    </source>
</evidence>
<evidence type="ECO:0000256" key="11">
    <source>
        <dbReference type="ARBA" id="ARBA00023136"/>
    </source>
</evidence>
<dbReference type="GeneID" id="30513292"/>
<keyword evidence="11 13" id="KW-0472">Membrane</keyword>
<keyword evidence="6 12" id="KW-0812">Transmembrane</keyword>
<comment type="subunit">
    <text evidence="3">F-type ATPases have 2 components, CF(1) - the catalytic core - and CF(0) - the membrane proton channel.</text>
</comment>
<dbReference type="AlphaFoldDB" id="A0A343A7J2"/>
<evidence type="ECO:0000256" key="8">
    <source>
        <dbReference type="ARBA" id="ARBA00022989"/>
    </source>
</evidence>
<evidence type="ECO:0000256" key="12">
    <source>
        <dbReference type="RuleBase" id="RU003661"/>
    </source>
</evidence>
<name>A0A343A7J2_9COLE</name>
<feature type="transmembrane region" description="Helical" evidence="13">
    <location>
        <begin position="12"/>
        <end position="33"/>
    </location>
</feature>
<evidence type="ECO:0000256" key="13">
    <source>
        <dbReference type="SAM" id="Phobius"/>
    </source>
</evidence>
<comment type="similarity">
    <text evidence="2 12">Belongs to the ATPase protein 8 family.</text>
</comment>
<evidence type="ECO:0000313" key="14">
    <source>
        <dbReference type="EMBL" id="APB92608.1"/>
    </source>
</evidence>
<keyword evidence="8 13" id="KW-1133">Transmembrane helix</keyword>
<sequence>MPQISPLSWLNLFIYFILIFMIFNTMNYFSFLYKNKKLNFKSQKKQLNWKW</sequence>
<keyword evidence="9 12" id="KW-0406">Ion transport</keyword>
<evidence type="ECO:0000256" key="4">
    <source>
        <dbReference type="ARBA" id="ARBA00022448"/>
    </source>
</evidence>
<dbReference type="GO" id="GO:0031966">
    <property type="term" value="C:mitochondrial membrane"/>
    <property type="evidence" value="ECO:0007669"/>
    <property type="project" value="UniProtKB-SubCell"/>
</dbReference>
<dbReference type="EMBL" id="KX229747">
    <property type="protein sequence ID" value="APB92608.1"/>
    <property type="molecule type" value="Genomic_DNA"/>
</dbReference>
<dbReference type="InterPro" id="IPR001421">
    <property type="entry name" value="ATP8_metazoa"/>
</dbReference>
<keyword evidence="7 12" id="KW-0375">Hydrogen ion transport</keyword>
<dbReference type="GO" id="GO:0045259">
    <property type="term" value="C:proton-transporting ATP synthase complex"/>
    <property type="evidence" value="ECO:0007669"/>
    <property type="project" value="UniProtKB-KW"/>
</dbReference>
<dbReference type="CTD" id="4509"/>
<keyword evidence="5 12" id="KW-0138">CF(0)</keyword>
<evidence type="ECO:0000256" key="6">
    <source>
        <dbReference type="ARBA" id="ARBA00022692"/>
    </source>
</evidence>
<evidence type="ECO:0000256" key="5">
    <source>
        <dbReference type="ARBA" id="ARBA00022547"/>
    </source>
</evidence>
<organism evidence="14">
    <name type="scientific">Asymmetricata circumdata</name>
    <dbReference type="NCBI Taxonomy" id="1915122"/>
    <lineage>
        <taxon>Eukaryota</taxon>
        <taxon>Metazoa</taxon>
        <taxon>Ecdysozoa</taxon>
        <taxon>Arthropoda</taxon>
        <taxon>Hexapoda</taxon>
        <taxon>Insecta</taxon>
        <taxon>Pterygota</taxon>
        <taxon>Neoptera</taxon>
        <taxon>Endopterygota</taxon>
        <taxon>Coleoptera</taxon>
        <taxon>Polyphaga</taxon>
        <taxon>Elateriformia</taxon>
        <taxon>Elateroidea</taxon>
        <taxon>Lampyridae</taxon>
        <taxon>Luciolinae</taxon>
        <taxon>Asymmetricata</taxon>
    </lineage>
</organism>
<evidence type="ECO:0000256" key="3">
    <source>
        <dbReference type="ARBA" id="ARBA00011291"/>
    </source>
</evidence>
<accession>A0A343A7J2</accession>
<keyword evidence="10 12" id="KW-0496">Mitochondrion</keyword>
<comment type="subcellular location">
    <subcellularLocation>
        <location evidence="1 12">Mitochondrion membrane</location>
        <topology evidence="1 12">Single-pass membrane protein</topology>
    </subcellularLocation>
</comment>
<geneLocation type="mitochondrion" evidence="14"/>
<proteinExistence type="inferred from homology"/>
<evidence type="ECO:0000256" key="9">
    <source>
        <dbReference type="ARBA" id="ARBA00023065"/>
    </source>
</evidence>
<protein>
    <recommendedName>
        <fullName evidence="12">ATP synthase complex subunit 8</fullName>
    </recommendedName>
</protein>
<dbReference type="Pfam" id="PF00895">
    <property type="entry name" value="ATP-synt_8"/>
    <property type="match status" value="1"/>
</dbReference>
<evidence type="ECO:0000256" key="7">
    <source>
        <dbReference type="ARBA" id="ARBA00022781"/>
    </source>
</evidence>
<evidence type="ECO:0000256" key="1">
    <source>
        <dbReference type="ARBA" id="ARBA00004304"/>
    </source>
</evidence>
<dbReference type="GO" id="GO:0015986">
    <property type="term" value="P:proton motive force-driven ATP synthesis"/>
    <property type="evidence" value="ECO:0007669"/>
    <property type="project" value="InterPro"/>
</dbReference>